<feature type="domain" description="EGF-like" evidence="7">
    <location>
        <begin position="773"/>
        <end position="812"/>
    </location>
</feature>
<evidence type="ECO:0000259" key="10">
    <source>
        <dbReference type="PROSITE" id="PS51886"/>
    </source>
</evidence>
<gene>
    <name evidence="11" type="primary">Fcer2</name>
    <name evidence="11" type="ORF">AWC38_SpisGene7666</name>
</gene>
<dbReference type="PROSITE" id="PS50026">
    <property type="entry name" value="EGF_3"/>
    <property type="match status" value="4"/>
</dbReference>
<evidence type="ECO:0000256" key="4">
    <source>
        <dbReference type="ARBA" id="ARBA00023157"/>
    </source>
</evidence>
<dbReference type="Pfam" id="PF20700">
    <property type="entry name" value="Mutator"/>
    <property type="match status" value="1"/>
</dbReference>
<evidence type="ECO:0000256" key="2">
    <source>
        <dbReference type="ARBA" id="ARBA00022729"/>
    </source>
</evidence>
<evidence type="ECO:0000259" key="9">
    <source>
        <dbReference type="PROSITE" id="PS51465"/>
    </source>
</evidence>
<dbReference type="PROSITE" id="PS00615">
    <property type="entry name" value="C_TYPE_LECTIN_1"/>
    <property type="match status" value="1"/>
</dbReference>
<feature type="domain" description="EGF-like" evidence="7">
    <location>
        <begin position="1062"/>
        <end position="1101"/>
    </location>
</feature>
<keyword evidence="2 6" id="KW-0732">Signal</keyword>
<dbReference type="Gene3D" id="3.10.100.10">
    <property type="entry name" value="Mannose-Binding Protein A, subunit A"/>
    <property type="match status" value="1"/>
</dbReference>
<feature type="domain" description="C-type lectin" evidence="8">
    <location>
        <begin position="578"/>
        <end position="693"/>
    </location>
</feature>
<sequence>MTLKKFFGLFAFLVISCQLCLSSADVFQAGKVNITDTSQNSHGCQSVSFKTQFQGSGDIKVFVTLSHGNKHIKIQDPAALWVKSISTSGFKACVREAGSGSAGMSVINWLSFQGSHQGIKSGIVDFDEWTTRTQCKRVSIFDNQSNGFKNKPQVFISVQHKHTDRPYDSMNLWLEGVSKKEFYVCMRELMSFDGIHSDLKVEVSRSAFKVCVKDSRGLSKSHDPITVHYAIIGDLDPCINVTCDYYAVCKAFDTFDARCVCEENCPSYEEQVCSSSSTTFKNKCMFELDVCRLKSNHTVYHPGSCMGFPVQKGRIELKRDVSWAETACELVTFQPFSFYPDKEVHVQITTNHWNSTRRNFVHEATVSWVENVNYQNFRVCATAAGRNDRGTKEFATVDWMAYQGAPNGGVTGNTRIPEWWTGTKCIGISLPKDKFAATPIILATADHVTSAYKHDAASLWIENATSSTFHICLRELQNYDGLHEDILVNWMAFEEIHRPLFAESRKIDFPNNSSVSANYNGAFCKDVQFAKTYDKEPKHIQTSEFRICLKELFADQHDPVTVSYVVLADVCKPGWFYFSGFCYSTSQSCKNWTEAQKACQLYNTSLITVKSQEENVYIQHRLNGDKGWIGLNDRDTEGTFVWAGNQLSNFTYWAPRQPNDFRLNEDCVHTLGVGHKFEWNDVDCKSCHNYTCSEDLDECTENNHDCSKNGICTNTQGSFNCHCAIGFRGDGWGCTAETHFLFNEKSYDQVDGVAIGSPLAPILANLFSWFPRDIDECSSGYGCPSNASCQNTYGSYTCTCDNGYTGDGITCRDVDECVLNNHNCDVNAKCTNTQGSFTCQCNITAHYYGNGTTCNLFRGLGNSSIVGRDSKKMFQLDSWLQSRLQSQSRSYWKLCYRASSHGWSSRTFHSRCDNLGKTVTIIEAHGYIFGGYTSSSWTWNSGYTYSSNAFIFSLKNYYGYGYFKKDIYYWRRSYATYSYYNYGPTFGSGHDIYVANNANSNYYSYFNDRSYHGSYSSDYVWTGNRNFRADEHIKPPEFRICLNELFADQHEPVTASYVVLADIDECSSGHSCHSNATCQNTVGSYTCTCVNGYTGDGINCSGPLSLGNVIEEQHSGLASTFTVICSQCNAENTIKTSKEHRSGARGPLTFDVNTRAALGCLHTGVGNTHLNNLLSILNVPALNSSTFKNREREAGKAIELVAKNSCQQFLNLEREKAIENGNKPDQNNLMSMNVRSIIITVTPTRNALTRTDHLLASVTIQPTTMATGQPVMVTKAELQGRVDTGIHHQPLYIPSKAITDMDALETISIPGAVVMQYIYLINQARGPHWENIGPRS</sequence>
<dbReference type="InterPro" id="IPR009017">
    <property type="entry name" value="GFP"/>
</dbReference>
<dbReference type="InterPro" id="IPR000152">
    <property type="entry name" value="EGF-type_Asp/Asn_hydroxyl_site"/>
</dbReference>
<evidence type="ECO:0000256" key="5">
    <source>
        <dbReference type="PROSITE-ProRule" id="PRU00076"/>
    </source>
</evidence>
<dbReference type="SMART" id="SM00181">
    <property type="entry name" value="EGF"/>
    <property type="match status" value="4"/>
</dbReference>
<dbReference type="InterPro" id="IPR000742">
    <property type="entry name" value="EGF"/>
</dbReference>
<keyword evidence="12" id="KW-1185">Reference proteome</keyword>
<comment type="caution">
    <text evidence="11">The sequence shown here is derived from an EMBL/GenBank/DDBJ whole genome shotgun (WGS) entry which is preliminary data.</text>
</comment>
<feature type="chain" id="PRO_5012179942" evidence="6">
    <location>
        <begin position="25"/>
        <end position="1336"/>
    </location>
</feature>
<dbReference type="InterPro" id="IPR016187">
    <property type="entry name" value="CTDL_fold"/>
</dbReference>
<reference evidence="12" key="1">
    <citation type="journal article" date="2017" name="bioRxiv">
        <title>Comparative analysis of the genomes of Stylophora pistillata and Acropora digitifera provides evidence for extensive differences between species of corals.</title>
        <authorList>
            <person name="Voolstra C.R."/>
            <person name="Li Y."/>
            <person name="Liew Y.J."/>
            <person name="Baumgarten S."/>
            <person name="Zoccola D."/>
            <person name="Flot J.-F."/>
            <person name="Tambutte S."/>
            <person name="Allemand D."/>
            <person name="Aranda M."/>
        </authorList>
    </citation>
    <scope>NUCLEOTIDE SEQUENCE [LARGE SCALE GENOMIC DNA]</scope>
</reference>
<dbReference type="EMBL" id="LSMT01000099">
    <property type="protein sequence ID" value="PFX27628.1"/>
    <property type="molecule type" value="Genomic_DNA"/>
</dbReference>
<dbReference type="Gene3D" id="2.10.25.10">
    <property type="entry name" value="Laminin"/>
    <property type="match status" value="3"/>
</dbReference>
<dbReference type="PANTHER" id="PTHR24039">
    <property type="entry name" value="FIBRILLIN-RELATED"/>
    <property type="match status" value="1"/>
</dbReference>
<dbReference type="PROSITE" id="PS50041">
    <property type="entry name" value="C_TYPE_LECTIN_2"/>
    <property type="match status" value="1"/>
</dbReference>
<feature type="domain" description="EGF-like" evidence="7">
    <location>
        <begin position="813"/>
        <end position="855"/>
    </location>
</feature>
<accession>A0A2B4SGB0</accession>
<dbReference type="PROSITE" id="PS51465">
    <property type="entry name" value="KAZAL_2"/>
    <property type="match status" value="1"/>
</dbReference>
<dbReference type="Proteomes" id="UP000225706">
    <property type="component" value="Unassembled WGS sequence"/>
</dbReference>
<dbReference type="InterPro" id="IPR001304">
    <property type="entry name" value="C-type_lectin-like"/>
</dbReference>
<keyword evidence="4" id="KW-1015">Disulfide bond</keyword>
<dbReference type="InterPro" id="IPR001881">
    <property type="entry name" value="EGF-like_Ca-bd_dom"/>
</dbReference>
<dbReference type="InterPro" id="IPR006571">
    <property type="entry name" value="TLDc_dom"/>
</dbReference>
<dbReference type="PROSITE" id="PS51257">
    <property type="entry name" value="PROKAR_LIPOPROTEIN"/>
    <property type="match status" value="1"/>
</dbReference>
<dbReference type="Pfam" id="PF00059">
    <property type="entry name" value="Lectin_C"/>
    <property type="match status" value="1"/>
</dbReference>
<dbReference type="SMART" id="SM00584">
    <property type="entry name" value="TLDc"/>
    <property type="match status" value="1"/>
</dbReference>
<dbReference type="InterPro" id="IPR018097">
    <property type="entry name" value="EGF_Ca-bd_CS"/>
</dbReference>
<dbReference type="Pfam" id="PF07534">
    <property type="entry name" value="TLD"/>
    <property type="match status" value="1"/>
</dbReference>
<evidence type="ECO:0000313" key="12">
    <source>
        <dbReference type="Proteomes" id="UP000225706"/>
    </source>
</evidence>
<dbReference type="GO" id="GO:0005509">
    <property type="term" value="F:calcium ion binding"/>
    <property type="evidence" value="ECO:0007669"/>
    <property type="project" value="InterPro"/>
</dbReference>
<evidence type="ECO:0000313" key="11">
    <source>
        <dbReference type="EMBL" id="PFX27628.1"/>
    </source>
</evidence>
<dbReference type="InterPro" id="IPR009030">
    <property type="entry name" value="Growth_fac_rcpt_cys_sf"/>
</dbReference>
<dbReference type="PROSITE" id="PS00010">
    <property type="entry name" value="ASX_HYDROXYL"/>
    <property type="match status" value="4"/>
</dbReference>
<dbReference type="Gene3D" id="3.30.60.30">
    <property type="match status" value="1"/>
</dbReference>
<evidence type="ECO:0000256" key="6">
    <source>
        <dbReference type="SAM" id="SignalP"/>
    </source>
</evidence>
<dbReference type="InterPro" id="IPR049012">
    <property type="entry name" value="Mutator_transp_dom"/>
</dbReference>
<dbReference type="InterPro" id="IPR002350">
    <property type="entry name" value="Kazal_dom"/>
</dbReference>
<dbReference type="STRING" id="50429.A0A2B4SGB0"/>
<organism evidence="11 12">
    <name type="scientific">Stylophora pistillata</name>
    <name type="common">Smooth cauliflower coral</name>
    <dbReference type="NCBI Taxonomy" id="50429"/>
    <lineage>
        <taxon>Eukaryota</taxon>
        <taxon>Metazoa</taxon>
        <taxon>Cnidaria</taxon>
        <taxon>Anthozoa</taxon>
        <taxon>Hexacorallia</taxon>
        <taxon>Scleractinia</taxon>
        <taxon>Astrocoeniina</taxon>
        <taxon>Pocilloporidae</taxon>
        <taxon>Stylophora</taxon>
    </lineage>
</organism>
<dbReference type="InterPro" id="IPR018378">
    <property type="entry name" value="C-type_lectin_CS"/>
</dbReference>
<name>A0A2B4SGB0_STYPI</name>
<dbReference type="SUPFAM" id="SSF56436">
    <property type="entry name" value="C-type lectin-like"/>
    <property type="match status" value="1"/>
</dbReference>
<dbReference type="InterPro" id="IPR024731">
    <property type="entry name" value="NELL2-like_EGF"/>
</dbReference>
<comment type="caution">
    <text evidence="5">Lacks conserved residue(s) required for the propagation of feature annotation.</text>
</comment>
<dbReference type="PROSITE" id="PS51886">
    <property type="entry name" value="TLDC"/>
    <property type="match status" value="1"/>
</dbReference>
<evidence type="ECO:0000256" key="1">
    <source>
        <dbReference type="ARBA" id="ARBA00022536"/>
    </source>
</evidence>
<dbReference type="OrthoDB" id="5989921at2759"/>
<dbReference type="CDD" id="cd00054">
    <property type="entry name" value="EGF_CA"/>
    <property type="match status" value="4"/>
</dbReference>
<dbReference type="SUPFAM" id="SSF57196">
    <property type="entry name" value="EGF/Laminin"/>
    <property type="match status" value="1"/>
</dbReference>
<dbReference type="PROSITE" id="PS01186">
    <property type="entry name" value="EGF_2"/>
    <property type="match status" value="3"/>
</dbReference>
<feature type="domain" description="TLDc" evidence="10">
    <location>
        <begin position="864"/>
        <end position="1049"/>
    </location>
</feature>
<dbReference type="SMART" id="SM00179">
    <property type="entry name" value="EGF_CA"/>
    <property type="match status" value="4"/>
</dbReference>
<evidence type="ECO:0000256" key="3">
    <source>
        <dbReference type="ARBA" id="ARBA00022737"/>
    </source>
</evidence>
<dbReference type="PROSITE" id="PS01187">
    <property type="entry name" value="EGF_CA"/>
    <property type="match status" value="3"/>
</dbReference>
<dbReference type="SMART" id="SM00034">
    <property type="entry name" value="CLECT"/>
    <property type="match status" value="1"/>
</dbReference>
<dbReference type="InterPro" id="IPR036058">
    <property type="entry name" value="Kazal_dom_sf"/>
</dbReference>
<dbReference type="SUPFAM" id="SSF100895">
    <property type="entry name" value="Kazal-type serine protease inhibitors"/>
    <property type="match status" value="1"/>
</dbReference>
<dbReference type="SUPFAM" id="SSF57184">
    <property type="entry name" value="Growth factor receptor domain"/>
    <property type="match status" value="1"/>
</dbReference>
<evidence type="ECO:0000259" key="7">
    <source>
        <dbReference type="PROSITE" id="PS50026"/>
    </source>
</evidence>
<proteinExistence type="predicted"/>
<feature type="domain" description="EGF-like" evidence="7">
    <location>
        <begin position="695"/>
        <end position="735"/>
    </location>
</feature>
<keyword evidence="3" id="KW-0677">Repeat</keyword>
<dbReference type="InterPro" id="IPR016186">
    <property type="entry name" value="C-type_lectin-like/link_sf"/>
</dbReference>
<feature type="domain" description="Kazal-like" evidence="9">
    <location>
        <begin position="260"/>
        <end position="307"/>
    </location>
</feature>
<keyword evidence="1 5" id="KW-0245">EGF-like domain</keyword>
<dbReference type="Gene3D" id="2.40.155.10">
    <property type="entry name" value="Green fluorescent protein"/>
    <property type="match status" value="1"/>
</dbReference>
<keyword evidence="11" id="KW-0675">Receptor</keyword>
<dbReference type="Pfam" id="PF00008">
    <property type="entry name" value="EGF"/>
    <property type="match status" value="1"/>
</dbReference>
<dbReference type="Pfam" id="PF12947">
    <property type="entry name" value="EGF_3"/>
    <property type="match status" value="3"/>
</dbReference>
<protein>
    <submittedName>
        <fullName evidence="11">Low affinity immunoglobulin epsilon Fc receptor</fullName>
    </submittedName>
</protein>
<dbReference type="FunFam" id="2.10.25.10:FF:000038">
    <property type="entry name" value="Fibrillin 2"/>
    <property type="match status" value="4"/>
</dbReference>
<evidence type="ECO:0000259" key="8">
    <source>
        <dbReference type="PROSITE" id="PS50041"/>
    </source>
</evidence>
<feature type="signal peptide" evidence="6">
    <location>
        <begin position="1"/>
        <end position="24"/>
    </location>
</feature>